<reference evidence="2" key="1">
    <citation type="journal article" date="2019" name="MBio">
        <title>Virus Genomes from Deep Sea Sediments Expand the Ocean Megavirome and Support Independent Origins of Viral Gigantism.</title>
        <authorList>
            <person name="Backstrom D."/>
            <person name="Yutin N."/>
            <person name="Jorgensen S.L."/>
            <person name="Dharamshi J."/>
            <person name="Homa F."/>
            <person name="Zaremba-Niedwiedzka K."/>
            <person name="Spang A."/>
            <person name="Wolf Y.I."/>
            <person name="Koonin E.V."/>
            <person name="Ettema T.J."/>
        </authorList>
    </citation>
    <scope>NUCLEOTIDE SEQUENCE</scope>
</reference>
<evidence type="ECO:0000256" key="1">
    <source>
        <dbReference type="SAM" id="Phobius"/>
    </source>
</evidence>
<protein>
    <submittedName>
        <fullName evidence="2">Entry-fusion-complex G9/A16</fullName>
    </submittedName>
</protein>
<organism evidence="2">
    <name type="scientific">Pithovirus LCPAC104</name>
    <dbReference type="NCBI Taxonomy" id="2506589"/>
    <lineage>
        <taxon>Viruses</taxon>
        <taxon>Pithoviruses</taxon>
    </lineage>
</organism>
<dbReference type="EMBL" id="MK500494">
    <property type="protein sequence ID" value="QBK90553.1"/>
    <property type="molecule type" value="Genomic_DNA"/>
</dbReference>
<keyword evidence="1" id="KW-0812">Transmembrane</keyword>
<sequence>MSSEDVIVSGFTKQITPFRPLPIPKCNSKVTRCEGLLWQYGKFCCGPGCIAGILPKCSNLNPTICPNIAGGANSTFLNDDGNINPMLESSVSPNTIGNVRCNYKLTEFKLVTDVQGWINKFGSGDPTDINDPLNKKILPFFCSQSSRNCVIDPTTGKPMPKCTNLRNTGEAGRICRNWANISANRDIVEATKQNACLINNTPDCACMNRSGNRIYQIVKKGNPFNDGCWFIPCSNPETYIVPQELINPACPNNICQVINNIVDNSGTNINTGEIEQTISCPIGGGGAIIPNNSWRWLVIGGIILILIIFIIVVAFANRKK</sequence>
<gene>
    <name evidence="2" type="ORF">LCPAC104_00490</name>
</gene>
<accession>A0A481Z3T1</accession>
<proteinExistence type="predicted"/>
<name>A0A481Z3T1_9VIRU</name>
<keyword evidence="1" id="KW-1133">Transmembrane helix</keyword>
<evidence type="ECO:0000313" key="2">
    <source>
        <dbReference type="EMBL" id="QBK90553.1"/>
    </source>
</evidence>
<keyword evidence="1" id="KW-0472">Membrane</keyword>
<feature type="transmembrane region" description="Helical" evidence="1">
    <location>
        <begin position="294"/>
        <end position="316"/>
    </location>
</feature>